<comment type="subcellular location">
    <subcellularLocation>
        <location evidence="1">Cell membrane</location>
        <topology evidence="1">Multi-pass membrane protein</topology>
    </subcellularLocation>
</comment>
<keyword evidence="5 7" id="KW-1133">Transmembrane helix</keyword>
<accession>G4RMB9</accession>
<dbReference type="GeneID" id="11263082"/>
<feature type="transmembrane region" description="Helical" evidence="7">
    <location>
        <begin position="125"/>
        <end position="148"/>
    </location>
</feature>
<keyword evidence="3" id="KW-1003">Cell membrane</keyword>
<comment type="similarity">
    <text evidence="2">Belongs to the NrfD family.</text>
</comment>
<evidence type="ECO:0000256" key="2">
    <source>
        <dbReference type="ARBA" id="ARBA00008929"/>
    </source>
</evidence>
<dbReference type="OrthoDB" id="41377at2157"/>
<gene>
    <name evidence="8" type="primary">sreC2</name>
    <name evidence="8" type="ordered locus">TTX_0075</name>
</gene>
<dbReference type="KEGG" id="ttn:TTX_0075"/>
<dbReference type="PANTHER" id="PTHR34856">
    <property type="entry name" value="PROTEIN NRFD"/>
    <property type="match status" value="1"/>
</dbReference>
<dbReference type="InterPro" id="IPR005614">
    <property type="entry name" value="NrfD-like"/>
</dbReference>
<sequence length="389" mass="43069">MRRPYPALISIGIAALGALLISIGYMARSVEEIPWGLLVPGYVYFALMATGSSIVNSIYTVFGYKGPDNELERIIKLGIWFSLITIVPAWIMILLDLRNPLSALNIFIHYNNGGITLFFQYKSGITWMATLYMLFALTLMIELIYFIRSGVSEKLRRMKALEFGIALAVLIVTVVLHSNLGQVFGNVVAIPGWYGPHMALYFIASAIAIGASGQALFIGYYAGGLGIREFVARYYARILMITIPVLAFIKGWMIINAWYNPASWQAYRLIINSPDFYIFELALLLIAPFILATMAYYKKDLKLTLSAALLVAVAGFVDKYDLIIKPQEAPLALSLGAWAQLGSIHYIPSISQIEIAAGSVLLYLALLILGTLILPLKPGEKPKALYIFK</sequence>
<name>G4RMB9_THETK</name>
<evidence type="ECO:0000313" key="8">
    <source>
        <dbReference type="EMBL" id="CCC80750.1"/>
    </source>
</evidence>
<feature type="transmembrane region" description="Helical" evidence="7">
    <location>
        <begin position="355"/>
        <end position="376"/>
    </location>
</feature>
<keyword evidence="9" id="KW-1185">Reference proteome</keyword>
<feature type="transmembrane region" description="Helical" evidence="7">
    <location>
        <begin position="74"/>
        <end position="95"/>
    </location>
</feature>
<feature type="transmembrane region" description="Helical" evidence="7">
    <location>
        <begin position="160"/>
        <end position="178"/>
    </location>
</feature>
<evidence type="ECO:0000256" key="1">
    <source>
        <dbReference type="ARBA" id="ARBA00004651"/>
    </source>
</evidence>
<dbReference type="InterPro" id="IPR052049">
    <property type="entry name" value="Electron_transfer_protein"/>
</dbReference>
<organism evidence="8 9">
    <name type="scientific">Thermoproteus tenax (strain ATCC 35583 / DSM 2078 / JCM 9277 / NBRC 100435 / Kra 1)</name>
    <dbReference type="NCBI Taxonomy" id="768679"/>
    <lineage>
        <taxon>Archaea</taxon>
        <taxon>Thermoproteota</taxon>
        <taxon>Thermoprotei</taxon>
        <taxon>Thermoproteales</taxon>
        <taxon>Thermoproteaceae</taxon>
        <taxon>Thermoproteus</taxon>
    </lineage>
</organism>
<evidence type="ECO:0000256" key="5">
    <source>
        <dbReference type="ARBA" id="ARBA00022989"/>
    </source>
</evidence>
<reference evidence="8 9" key="1">
    <citation type="journal article" date="2011" name="PLoS ONE">
        <title>The complete genome sequence of Thermoproteus tenax: a physiologically versatile member of the Crenarchaeota.</title>
        <authorList>
            <person name="Siebers B."/>
            <person name="Zaparty M."/>
            <person name="Raddatz G."/>
            <person name="Tjaden B."/>
            <person name="Albers S.V."/>
            <person name="Bell S.D."/>
            <person name="Blombach F."/>
            <person name="Kletzin A."/>
            <person name="Kyrpides N."/>
            <person name="Lanz C."/>
            <person name="Plagens A."/>
            <person name="Rampp M."/>
            <person name="Rosinus A."/>
            <person name="von Jan M."/>
            <person name="Makarova K.S."/>
            <person name="Klenk H.P."/>
            <person name="Schuster S.C."/>
            <person name="Hensel R."/>
        </authorList>
    </citation>
    <scope>NUCLEOTIDE SEQUENCE [LARGE SCALE GENOMIC DNA]</scope>
    <source>
        <strain evidence="9">ATCC 35583 / DSM 2078 / JCM 9277 / NBRC 100435 / Kra 1</strain>
    </source>
</reference>
<evidence type="ECO:0000256" key="3">
    <source>
        <dbReference type="ARBA" id="ARBA00022475"/>
    </source>
</evidence>
<dbReference type="Pfam" id="PF03916">
    <property type="entry name" value="NrfD"/>
    <property type="match status" value="1"/>
</dbReference>
<protein>
    <submittedName>
        <fullName evidence="8">Sulfur/polysulfide reductase, membrane subunit</fullName>
    </submittedName>
</protein>
<evidence type="ECO:0000313" key="9">
    <source>
        <dbReference type="Proteomes" id="UP000002654"/>
    </source>
</evidence>
<dbReference type="HOGENOM" id="CLU_045348_3_1_2"/>
<dbReference type="AlphaFoldDB" id="G4RMB9"/>
<feature type="transmembrane region" description="Helical" evidence="7">
    <location>
        <begin position="198"/>
        <end position="222"/>
    </location>
</feature>
<feature type="transmembrane region" description="Helical" evidence="7">
    <location>
        <begin position="234"/>
        <end position="255"/>
    </location>
</feature>
<dbReference type="GO" id="GO:0005886">
    <property type="term" value="C:plasma membrane"/>
    <property type="evidence" value="ECO:0007669"/>
    <property type="project" value="UniProtKB-SubCell"/>
</dbReference>
<dbReference type="Proteomes" id="UP000002654">
    <property type="component" value="Chromosome"/>
</dbReference>
<evidence type="ECO:0000256" key="4">
    <source>
        <dbReference type="ARBA" id="ARBA00022692"/>
    </source>
</evidence>
<dbReference type="PANTHER" id="PTHR34856:SF2">
    <property type="entry name" value="PROTEIN NRFD"/>
    <property type="match status" value="1"/>
</dbReference>
<dbReference type="STRING" id="768679.TTX_0075"/>
<keyword evidence="4 7" id="KW-0812">Transmembrane</keyword>
<dbReference type="RefSeq" id="WP_014126008.1">
    <property type="nucleotide sequence ID" value="NC_016070.1"/>
</dbReference>
<feature type="transmembrane region" description="Helical" evidence="7">
    <location>
        <begin position="42"/>
        <end position="62"/>
    </location>
</feature>
<dbReference type="eggNOG" id="arCOG02026">
    <property type="taxonomic scope" value="Archaea"/>
</dbReference>
<dbReference type="PaxDb" id="768679-TTX_0075"/>
<dbReference type="EMBL" id="FN869859">
    <property type="protein sequence ID" value="CCC80750.1"/>
    <property type="molecule type" value="Genomic_DNA"/>
</dbReference>
<keyword evidence="6 7" id="KW-0472">Membrane</keyword>
<evidence type="ECO:0000256" key="7">
    <source>
        <dbReference type="SAM" id="Phobius"/>
    </source>
</evidence>
<feature type="transmembrane region" description="Helical" evidence="7">
    <location>
        <begin position="7"/>
        <end position="27"/>
    </location>
</feature>
<evidence type="ECO:0000256" key="6">
    <source>
        <dbReference type="ARBA" id="ARBA00023136"/>
    </source>
</evidence>
<dbReference type="PATRIC" id="fig|768679.9.peg.78"/>
<feature type="transmembrane region" description="Helical" evidence="7">
    <location>
        <begin position="275"/>
        <end position="294"/>
    </location>
</feature>
<proteinExistence type="inferred from homology"/>